<dbReference type="STRING" id="1121391.SAMN02745206_02019"/>
<name>A0A1M5BUD8_9BACT</name>
<keyword evidence="4" id="KW-1185">Reference proteome</keyword>
<dbReference type="Pfam" id="PF00072">
    <property type="entry name" value="Response_reg"/>
    <property type="match status" value="1"/>
</dbReference>
<reference evidence="4" key="1">
    <citation type="submission" date="2016-11" db="EMBL/GenBank/DDBJ databases">
        <authorList>
            <person name="Varghese N."/>
            <person name="Submissions S."/>
        </authorList>
    </citation>
    <scope>NUCLEOTIDE SEQUENCE [LARGE SCALE GENOMIC DNA]</scope>
    <source>
        <strain evidence="4">DSM 9756</strain>
    </source>
</reference>
<organism evidence="3 4">
    <name type="scientific">Desulfacinum infernum DSM 9756</name>
    <dbReference type="NCBI Taxonomy" id="1121391"/>
    <lineage>
        <taxon>Bacteria</taxon>
        <taxon>Pseudomonadati</taxon>
        <taxon>Thermodesulfobacteriota</taxon>
        <taxon>Syntrophobacteria</taxon>
        <taxon>Syntrophobacterales</taxon>
        <taxon>Syntrophobacteraceae</taxon>
        <taxon>Desulfacinum</taxon>
    </lineage>
</organism>
<dbReference type="InterPro" id="IPR001789">
    <property type="entry name" value="Sig_transdc_resp-reg_receiver"/>
</dbReference>
<evidence type="ECO:0000313" key="3">
    <source>
        <dbReference type="EMBL" id="SHF45887.1"/>
    </source>
</evidence>
<accession>A0A1M5BUD8</accession>
<dbReference type="Gene3D" id="3.40.50.2300">
    <property type="match status" value="1"/>
</dbReference>
<protein>
    <submittedName>
        <fullName evidence="3">Response regulator receiver domain-containing protein</fullName>
    </submittedName>
</protein>
<dbReference type="GO" id="GO:0000160">
    <property type="term" value="P:phosphorelay signal transduction system"/>
    <property type="evidence" value="ECO:0007669"/>
    <property type="project" value="InterPro"/>
</dbReference>
<dbReference type="Proteomes" id="UP000184076">
    <property type="component" value="Unassembled WGS sequence"/>
</dbReference>
<feature type="region of interest" description="Disordered" evidence="1">
    <location>
        <begin position="129"/>
        <end position="148"/>
    </location>
</feature>
<evidence type="ECO:0000256" key="1">
    <source>
        <dbReference type="SAM" id="MobiDB-lite"/>
    </source>
</evidence>
<feature type="domain" description="Response regulatory" evidence="2">
    <location>
        <begin position="18"/>
        <end position="119"/>
    </location>
</feature>
<sequence length="148" mass="16738">MALNREPPTIVVWISQPETRDHVLGVLARNEYRARAVESEADLLQELSPARRGIVFLDSGIIQHYGPTLYSRIRRACAGCRMILLCSRESRTLIREAMEAGVYGCVVEPYAPWEMETMVRHILADFPEDAARPTDSNRPEKEDAGRPS</sequence>
<dbReference type="SUPFAM" id="SSF52172">
    <property type="entry name" value="CheY-like"/>
    <property type="match status" value="1"/>
</dbReference>
<gene>
    <name evidence="3" type="ORF">SAMN02745206_02019</name>
</gene>
<dbReference type="EMBL" id="FQVB01000018">
    <property type="protein sequence ID" value="SHF45887.1"/>
    <property type="molecule type" value="Genomic_DNA"/>
</dbReference>
<evidence type="ECO:0000259" key="2">
    <source>
        <dbReference type="Pfam" id="PF00072"/>
    </source>
</evidence>
<dbReference type="AlphaFoldDB" id="A0A1M5BUD8"/>
<dbReference type="OrthoDB" id="5512628at2"/>
<evidence type="ECO:0000313" key="4">
    <source>
        <dbReference type="Proteomes" id="UP000184076"/>
    </source>
</evidence>
<dbReference type="InterPro" id="IPR011006">
    <property type="entry name" value="CheY-like_superfamily"/>
</dbReference>
<proteinExistence type="predicted"/>